<dbReference type="GeneID" id="57608922"/>
<dbReference type="AlphaFoldDB" id="A0A1G6Q7P1"/>
<sequence length="143" mass="15306">MAMPAISSDGVQVGHSDSYPNGVSILMESQLATVLPDLGLEGVHFELSLHEFCPVLRPVCGERLSVEGVGEVSAIAAGLLVSVLSLEYVLGGWASSDGVINFSRHLMARETRRLKLRLISKLIAEVDSEAHEVRQAVRDAVAV</sequence>
<accession>A0A1G6Q7P1</accession>
<name>A0A1G6Q7P1_9GAMM</name>
<evidence type="ECO:0000313" key="2">
    <source>
        <dbReference type="Proteomes" id="UP000199467"/>
    </source>
</evidence>
<dbReference type="Proteomes" id="UP000199467">
    <property type="component" value="Unassembled WGS sequence"/>
</dbReference>
<reference evidence="2" key="1">
    <citation type="submission" date="2016-10" db="EMBL/GenBank/DDBJ databases">
        <authorList>
            <person name="Varghese N."/>
            <person name="Submissions S."/>
        </authorList>
    </citation>
    <scope>NUCLEOTIDE SEQUENCE [LARGE SCALE GENOMIC DNA]</scope>
    <source>
        <strain evidence="2">DSM 26382</strain>
    </source>
</reference>
<keyword evidence="2" id="KW-1185">Reference proteome</keyword>
<dbReference type="EMBL" id="FMZQ01000007">
    <property type="protein sequence ID" value="SDC88359.1"/>
    <property type="molecule type" value="Genomic_DNA"/>
</dbReference>
<gene>
    <name evidence="1" type="ORF">SAMN05216576_107302</name>
</gene>
<protein>
    <submittedName>
        <fullName evidence="1">Uncharacterized protein</fullName>
    </submittedName>
</protein>
<organism evidence="1 2">
    <name type="scientific">Ectopseudomonas chengduensis</name>
    <dbReference type="NCBI Taxonomy" id="489632"/>
    <lineage>
        <taxon>Bacteria</taxon>
        <taxon>Pseudomonadati</taxon>
        <taxon>Pseudomonadota</taxon>
        <taxon>Gammaproteobacteria</taxon>
        <taxon>Pseudomonadales</taxon>
        <taxon>Pseudomonadaceae</taxon>
        <taxon>Ectopseudomonas</taxon>
    </lineage>
</organism>
<evidence type="ECO:0000313" key="1">
    <source>
        <dbReference type="EMBL" id="SDC88359.1"/>
    </source>
</evidence>
<dbReference type="RefSeq" id="WP_139204228.1">
    <property type="nucleotide sequence ID" value="NZ_FMZQ01000007.1"/>
</dbReference>
<proteinExistence type="predicted"/>